<dbReference type="GeneID" id="6757685"/>
<feature type="domain" description="U3 small nucleolar RNA-associated protein 15 C-terminal" evidence="9">
    <location>
        <begin position="347"/>
        <end position="489"/>
    </location>
</feature>
<dbReference type="eggNOG" id="KOG0310">
    <property type="taxonomic scope" value="Eukaryota"/>
</dbReference>
<keyword evidence="4 8" id="KW-0853">WD repeat</keyword>
<keyword evidence="11" id="KW-1185">Reference proteome</keyword>
<keyword evidence="3" id="KW-0698">rRNA processing</keyword>
<evidence type="ECO:0000259" key="9">
    <source>
        <dbReference type="Pfam" id="PF09384"/>
    </source>
</evidence>
<dbReference type="OrthoDB" id="431715at2759"/>
<feature type="repeat" description="WD" evidence="8">
    <location>
        <begin position="118"/>
        <end position="159"/>
    </location>
</feature>
<keyword evidence="5" id="KW-0677">Repeat</keyword>
<dbReference type="AlphaFoldDB" id="B3S863"/>
<dbReference type="CTD" id="6757685"/>
<dbReference type="PhylomeDB" id="B3S863"/>
<dbReference type="SUPFAM" id="SSF50978">
    <property type="entry name" value="WD40 repeat-like"/>
    <property type="match status" value="1"/>
</dbReference>
<accession>B3S863</accession>
<feature type="repeat" description="WD" evidence="8">
    <location>
        <begin position="244"/>
        <end position="285"/>
    </location>
</feature>
<dbReference type="Gene3D" id="2.130.10.10">
    <property type="entry name" value="YVTN repeat-like/Quinoprotein amine dehydrogenase"/>
    <property type="match status" value="2"/>
</dbReference>
<dbReference type="InterPro" id="IPR020472">
    <property type="entry name" value="WD40_PAC1"/>
</dbReference>
<comment type="function">
    <text evidence="7">Ribosome biogenesis factor. Involved in nucleolar processing of pre-18S ribosomal RNA. Required for optimal pre-ribosomal RNA transcription by RNA polymerase I. Part of the small subunit (SSU) processome, first precursor of the small eukaryotic ribosomal subunit. During the assembly of the SSU processome in the nucleolus, many ribosome biogenesis factors, an RNA chaperone and ribosomal proteins associate with the nascent pre-rRNA and work in concert to generate RNA folding, modifications, rearrangements and cleavage as well as targeted degradation of pre-ribosomal RNA by the RNA exosome.</text>
</comment>
<dbReference type="PRINTS" id="PR00320">
    <property type="entry name" value="GPROTEINBRPT"/>
</dbReference>
<organism evidence="10 11">
    <name type="scientific">Trichoplax adhaerens</name>
    <name type="common">Trichoplax reptans</name>
    <dbReference type="NCBI Taxonomy" id="10228"/>
    <lineage>
        <taxon>Eukaryota</taxon>
        <taxon>Metazoa</taxon>
        <taxon>Placozoa</taxon>
        <taxon>Uniplacotomia</taxon>
        <taxon>Trichoplacea</taxon>
        <taxon>Trichoplacidae</taxon>
        <taxon>Trichoplax</taxon>
    </lineage>
</organism>
<dbReference type="EMBL" id="DS985255">
    <property type="protein sequence ID" value="EDV21143.1"/>
    <property type="molecule type" value="Genomic_DNA"/>
</dbReference>
<dbReference type="PANTHER" id="PTHR19924">
    <property type="entry name" value="UTP15 U3 SMALL NUCLEOLAR RNA-ASSOCIATED PROTEIN 15 FAMILY MEMBER"/>
    <property type="match status" value="1"/>
</dbReference>
<comment type="subcellular location">
    <subcellularLocation>
        <location evidence="1">Nucleus</location>
        <location evidence="1">Nucleolus</location>
    </subcellularLocation>
</comment>
<name>B3S863_TRIAD</name>
<dbReference type="PROSITE" id="PS50294">
    <property type="entry name" value="WD_REPEATS_REGION"/>
    <property type="match status" value="2"/>
</dbReference>
<keyword evidence="6" id="KW-0539">Nucleus</keyword>
<protein>
    <recommendedName>
        <fullName evidence="2">U3 small nucleolar RNA-associated protein 15 homolog</fullName>
    </recommendedName>
</protein>
<dbReference type="Proteomes" id="UP000009022">
    <property type="component" value="Unassembled WGS sequence"/>
</dbReference>
<dbReference type="SMART" id="SM00320">
    <property type="entry name" value="WD40"/>
    <property type="match status" value="7"/>
</dbReference>
<reference evidence="10 11" key="1">
    <citation type="journal article" date="2008" name="Nature">
        <title>The Trichoplax genome and the nature of placozoans.</title>
        <authorList>
            <person name="Srivastava M."/>
            <person name="Begovic E."/>
            <person name="Chapman J."/>
            <person name="Putnam N.H."/>
            <person name="Hellsten U."/>
            <person name="Kawashima T."/>
            <person name="Kuo A."/>
            <person name="Mitros T."/>
            <person name="Salamov A."/>
            <person name="Carpenter M.L."/>
            <person name="Signorovitch A.Y."/>
            <person name="Moreno M.A."/>
            <person name="Kamm K."/>
            <person name="Grimwood J."/>
            <person name="Schmutz J."/>
            <person name="Shapiro H."/>
            <person name="Grigoriev I.V."/>
            <person name="Buss L.W."/>
            <person name="Schierwater B."/>
            <person name="Dellaporta S.L."/>
            <person name="Rokhsar D.S."/>
        </authorList>
    </citation>
    <scope>NUCLEOTIDE SEQUENCE [LARGE SCALE GENOMIC DNA]</scope>
    <source>
        <strain evidence="10 11">Grell-BS-1999</strain>
    </source>
</reference>
<dbReference type="InterPro" id="IPR001680">
    <property type="entry name" value="WD40_rpt"/>
</dbReference>
<gene>
    <name evidence="10" type="ORF">TRIADDRAFT_30805</name>
</gene>
<evidence type="ECO:0000256" key="5">
    <source>
        <dbReference type="ARBA" id="ARBA00022737"/>
    </source>
</evidence>
<evidence type="ECO:0000256" key="8">
    <source>
        <dbReference type="PROSITE-ProRule" id="PRU00221"/>
    </source>
</evidence>
<dbReference type="GO" id="GO:0045943">
    <property type="term" value="P:positive regulation of transcription by RNA polymerase I"/>
    <property type="evidence" value="ECO:0000318"/>
    <property type="project" value="GO_Central"/>
</dbReference>
<dbReference type="GO" id="GO:0006364">
    <property type="term" value="P:rRNA processing"/>
    <property type="evidence" value="ECO:0000318"/>
    <property type="project" value="GO_Central"/>
</dbReference>
<proteinExistence type="predicted"/>
<dbReference type="RefSeq" id="XP_002116473.1">
    <property type="nucleotide sequence ID" value="XM_002116437.1"/>
</dbReference>
<evidence type="ECO:0000256" key="3">
    <source>
        <dbReference type="ARBA" id="ARBA00022552"/>
    </source>
</evidence>
<evidence type="ECO:0000313" key="11">
    <source>
        <dbReference type="Proteomes" id="UP000009022"/>
    </source>
</evidence>
<evidence type="ECO:0000313" key="10">
    <source>
        <dbReference type="EMBL" id="EDV21143.1"/>
    </source>
</evidence>
<dbReference type="InParanoid" id="B3S863"/>
<evidence type="ECO:0000256" key="6">
    <source>
        <dbReference type="ARBA" id="ARBA00023242"/>
    </source>
</evidence>
<dbReference type="KEGG" id="tad:TRIADDRAFT_30805"/>
<dbReference type="PROSITE" id="PS50082">
    <property type="entry name" value="WD_REPEATS_2"/>
    <property type="match status" value="3"/>
</dbReference>
<evidence type="ECO:0000256" key="2">
    <source>
        <dbReference type="ARBA" id="ARBA00018260"/>
    </source>
</evidence>
<dbReference type="FunFam" id="2.130.10.10:FF:002323">
    <property type="entry name" value="U3 small nucleolar RNA-associated protein 15-like protein"/>
    <property type="match status" value="1"/>
</dbReference>
<evidence type="ECO:0000256" key="4">
    <source>
        <dbReference type="ARBA" id="ARBA00022574"/>
    </source>
</evidence>
<dbReference type="OMA" id="ATYQVVH"/>
<dbReference type="PANTHER" id="PTHR19924:SF26">
    <property type="entry name" value="U3 SMALL NUCLEOLAR RNA-ASSOCIATED PROTEIN 15 HOMOLOG"/>
    <property type="match status" value="1"/>
</dbReference>
<dbReference type="HOGENOM" id="CLU_021102_4_0_1"/>
<dbReference type="InterPro" id="IPR018983">
    <property type="entry name" value="U3_snoRNA-assocProt_15_C"/>
</dbReference>
<dbReference type="InterPro" id="IPR015943">
    <property type="entry name" value="WD40/YVTN_repeat-like_dom_sf"/>
</dbReference>
<dbReference type="STRING" id="10228.B3S863"/>
<dbReference type="FunCoup" id="B3S863">
    <property type="interactions" value="1608"/>
</dbReference>
<sequence>MADFKRIPIKKFSKANVEESSESSYWMGYKFPIVAKEHSAISCIDFSPVLPHHYAVTCSAKVQLYDCASNQVYKAISRFHDSALCGTFRYDGKLITAGSGDGLVQVFDTHSRTVLRQLHGHKRAAHVARFAMNNLHIISASDDKLVRCWDLPTGKEVAIFDEHTDYIRAGDVSRVSSDVWVTGSYDHTLKLWDRRTDKSSMTIDHGAPVEAVLIYPSGSICISAGSNYIKVWDLIGGGRLLMGVTNHQKTITCLCLDNSGQRLLSGSLDRHVKIYDIKDYKVVHSMDYSSPITSLGISPDDSHLVVGMSDGLLSIKERPRHKQELPKFKWRPKGRTVRYFNSRKSGPSKDAVIVAEKKLTRLPLHDKLLRQFKYTEALDSVLKKSSNHPPVIVSVIQELIRRDGLPIALSGRDEDALLPVLYFIKKNISNPRYSSLVSDVANIVFDIYSPILGQSSKVDNLFLQIKDKIHEETRLHESFGKLLGVIDMMLTANNTSANSISAAPLT</sequence>
<dbReference type="InterPro" id="IPR036322">
    <property type="entry name" value="WD40_repeat_dom_sf"/>
</dbReference>
<dbReference type="GO" id="GO:0005730">
    <property type="term" value="C:nucleolus"/>
    <property type="evidence" value="ECO:0000318"/>
    <property type="project" value="GO_Central"/>
</dbReference>
<dbReference type="Pfam" id="PF00400">
    <property type="entry name" value="WD40"/>
    <property type="match status" value="5"/>
</dbReference>
<dbReference type="Pfam" id="PF09384">
    <property type="entry name" value="UTP15_C"/>
    <property type="match status" value="1"/>
</dbReference>
<evidence type="ECO:0000256" key="7">
    <source>
        <dbReference type="ARBA" id="ARBA00045437"/>
    </source>
</evidence>
<feature type="repeat" description="WD" evidence="8">
    <location>
        <begin position="160"/>
        <end position="202"/>
    </location>
</feature>
<dbReference type="CDD" id="cd00200">
    <property type="entry name" value="WD40"/>
    <property type="match status" value="1"/>
</dbReference>
<evidence type="ECO:0000256" key="1">
    <source>
        <dbReference type="ARBA" id="ARBA00004604"/>
    </source>
</evidence>